<organism evidence="14 15">
    <name type="scientific">Pseudallescheria apiosperma</name>
    <name type="common">Scedosporium apiospermum</name>
    <dbReference type="NCBI Taxonomy" id="563466"/>
    <lineage>
        <taxon>Eukaryota</taxon>
        <taxon>Fungi</taxon>
        <taxon>Dikarya</taxon>
        <taxon>Ascomycota</taxon>
        <taxon>Pezizomycotina</taxon>
        <taxon>Sordariomycetes</taxon>
        <taxon>Hypocreomycetidae</taxon>
        <taxon>Microascales</taxon>
        <taxon>Microascaceae</taxon>
        <taxon>Scedosporium</taxon>
    </lineage>
</organism>
<evidence type="ECO:0000256" key="6">
    <source>
        <dbReference type="ARBA" id="ARBA00022771"/>
    </source>
</evidence>
<comment type="caution">
    <text evidence="14">The sequence shown here is derived from an EMBL/GenBank/DDBJ whole genome shotgun (WGS) entry which is preliminary data.</text>
</comment>
<comment type="similarity">
    <text evidence="2 12">Belongs to the CPSF4/YTH1 family.</text>
</comment>
<dbReference type="GO" id="GO:0003723">
    <property type="term" value="F:RNA binding"/>
    <property type="evidence" value="ECO:0007669"/>
    <property type="project" value="UniProtKB-UniRule"/>
</dbReference>
<dbReference type="KEGG" id="sapo:SAPIO_CDS6070"/>
<protein>
    <recommendedName>
        <fullName evidence="12">mRNA 3'-end-processing protein</fullName>
    </recommendedName>
</protein>
<feature type="zinc finger region" description="C3H1-type" evidence="11">
    <location>
        <begin position="38"/>
        <end position="65"/>
    </location>
</feature>
<dbReference type="InterPro" id="IPR000571">
    <property type="entry name" value="Znf_CCCH"/>
</dbReference>
<keyword evidence="5 12" id="KW-0677">Repeat</keyword>
<gene>
    <name evidence="14" type="ORF">SAPIO_CDS6070</name>
</gene>
<evidence type="ECO:0000256" key="4">
    <source>
        <dbReference type="ARBA" id="ARBA00022723"/>
    </source>
</evidence>
<evidence type="ECO:0000259" key="13">
    <source>
        <dbReference type="PROSITE" id="PS50103"/>
    </source>
</evidence>
<evidence type="ECO:0000256" key="10">
    <source>
        <dbReference type="ARBA" id="ARBA00024826"/>
    </source>
</evidence>
<evidence type="ECO:0000256" key="3">
    <source>
        <dbReference type="ARBA" id="ARBA00022664"/>
    </source>
</evidence>
<dbReference type="AlphaFoldDB" id="A0A084G4F9"/>
<accession>A0A084G4F9</accession>
<dbReference type="InterPro" id="IPR036855">
    <property type="entry name" value="Znf_CCCH_sf"/>
</dbReference>
<evidence type="ECO:0000256" key="7">
    <source>
        <dbReference type="ARBA" id="ARBA00022833"/>
    </source>
</evidence>
<sequence>MASPEVRDFASIILNHSPQPYTFNFSPFLRQVHHHGLPADRPICKAYATGHCPNGTKCLDRHVSDPTAAKSGGGPPPSGLNSLVCKHWLRGLCKKGEQCEFLHEYNLRKMPECGWISLLQMTTKIVEEIETGIETGMMEDIATAVAESGEAEEIGGSEDEAIDARLDLGTRLHRSRILLRVSTALSTVDEWILI</sequence>
<dbReference type="HOGENOM" id="CLU_1403178_0_0_1"/>
<feature type="domain" description="C3H1-type" evidence="13">
    <location>
        <begin position="79"/>
        <end position="106"/>
    </location>
</feature>
<evidence type="ECO:0000256" key="11">
    <source>
        <dbReference type="PROSITE-ProRule" id="PRU00723"/>
    </source>
</evidence>
<evidence type="ECO:0000256" key="12">
    <source>
        <dbReference type="RuleBase" id="RU369008"/>
    </source>
</evidence>
<keyword evidence="6 11" id="KW-0863">Zinc-finger</keyword>
<dbReference type="Proteomes" id="UP000028545">
    <property type="component" value="Unassembled WGS sequence"/>
</dbReference>
<keyword evidence="15" id="KW-1185">Reference proteome</keyword>
<reference evidence="14 15" key="1">
    <citation type="journal article" date="2014" name="Genome Announc.">
        <title>Draft genome sequence of the pathogenic fungus Scedosporium apiospermum.</title>
        <authorList>
            <person name="Vandeputte P."/>
            <person name="Ghamrawi S."/>
            <person name="Rechenmann M."/>
            <person name="Iltis A."/>
            <person name="Giraud S."/>
            <person name="Fleury M."/>
            <person name="Thornton C."/>
            <person name="Delhaes L."/>
            <person name="Meyer W."/>
            <person name="Papon N."/>
            <person name="Bouchara J.P."/>
        </authorList>
    </citation>
    <scope>NUCLEOTIDE SEQUENCE [LARGE SCALE GENOMIC DNA]</scope>
    <source>
        <strain evidence="14 15">IHEM 14462</strain>
    </source>
</reference>
<dbReference type="EMBL" id="JOWA01000100">
    <property type="protein sequence ID" value="KEZ42221.1"/>
    <property type="molecule type" value="Genomic_DNA"/>
</dbReference>
<evidence type="ECO:0000256" key="8">
    <source>
        <dbReference type="ARBA" id="ARBA00022884"/>
    </source>
</evidence>
<dbReference type="SUPFAM" id="SSF90229">
    <property type="entry name" value="CCCH zinc finger"/>
    <property type="match status" value="1"/>
</dbReference>
<dbReference type="PANTHER" id="PTHR23102">
    <property type="entry name" value="CLEAVAGE AND POLYADENYLATION SPECIFICITY FACTOR SUBUNIT 4-RELATED"/>
    <property type="match status" value="1"/>
</dbReference>
<evidence type="ECO:0000256" key="1">
    <source>
        <dbReference type="ARBA" id="ARBA00004123"/>
    </source>
</evidence>
<keyword evidence="3 12" id="KW-0507">mRNA processing</keyword>
<evidence type="ECO:0000313" key="14">
    <source>
        <dbReference type="EMBL" id="KEZ42221.1"/>
    </source>
</evidence>
<dbReference type="SMART" id="SM00356">
    <property type="entry name" value="ZnF_C3H1"/>
    <property type="match status" value="2"/>
</dbReference>
<keyword evidence="4 11" id="KW-0479">Metal-binding</keyword>
<dbReference type="PROSITE" id="PS50103">
    <property type="entry name" value="ZF_C3H1"/>
    <property type="match status" value="2"/>
</dbReference>
<evidence type="ECO:0000256" key="9">
    <source>
        <dbReference type="ARBA" id="ARBA00023242"/>
    </source>
</evidence>
<dbReference type="Gene3D" id="3.30.1370.210">
    <property type="match status" value="1"/>
</dbReference>
<dbReference type="Pfam" id="PF18345">
    <property type="entry name" value="zf_CCCH_4"/>
    <property type="match status" value="1"/>
</dbReference>
<proteinExistence type="inferred from homology"/>
<dbReference type="RefSeq" id="XP_016642020.1">
    <property type="nucleotide sequence ID" value="XM_016788263.1"/>
</dbReference>
<evidence type="ECO:0000256" key="5">
    <source>
        <dbReference type="ARBA" id="ARBA00022737"/>
    </source>
</evidence>
<comment type="subcellular location">
    <subcellularLocation>
        <location evidence="1 12">Nucleus</location>
    </subcellularLocation>
</comment>
<dbReference type="GeneID" id="27725142"/>
<dbReference type="GO" id="GO:0008270">
    <property type="term" value="F:zinc ion binding"/>
    <property type="evidence" value="ECO:0007669"/>
    <property type="project" value="UniProtKB-KW"/>
</dbReference>
<dbReference type="VEuPathDB" id="FungiDB:SAPIO_CDS6070"/>
<keyword evidence="7 11" id="KW-0862">Zinc</keyword>
<keyword evidence="8 12" id="KW-0694">RNA-binding</keyword>
<keyword evidence="9 12" id="KW-0539">Nucleus</keyword>
<feature type="zinc finger region" description="C3H1-type" evidence="11">
    <location>
        <begin position="79"/>
        <end position="106"/>
    </location>
</feature>
<evidence type="ECO:0000313" key="15">
    <source>
        <dbReference type="Proteomes" id="UP000028545"/>
    </source>
</evidence>
<name>A0A084G4F9_PSEDA</name>
<dbReference type="GO" id="GO:0031124">
    <property type="term" value="P:mRNA 3'-end processing"/>
    <property type="evidence" value="ECO:0007669"/>
    <property type="project" value="UniProtKB-UniRule"/>
</dbReference>
<feature type="domain" description="C3H1-type" evidence="13">
    <location>
        <begin position="38"/>
        <end position="65"/>
    </location>
</feature>
<dbReference type="OrthoDB" id="1914176at2759"/>
<evidence type="ECO:0000256" key="2">
    <source>
        <dbReference type="ARBA" id="ARBA00008907"/>
    </source>
</evidence>
<dbReference type="PANTHER" id="PTHR23102:SF24">
    <property type="entry name" value="CLEAVAGE AND POLYADENYLATION SPECIFICITY FACTOR SUBUNIT 4"/>
    <property type="match status" value="1"/>
</dbReference>
<dbReference type="GO" id="GO:0005634">
    <property type="term" value="C:nucleus"/>
    <property type="evidence" value="ECO:0007669"/>
    <property type="project" value="UniProtKB-SubCell"/>
</dbReference>
<comment type="function">
    <text evidence="10 12">Component of the cleavage factor I (CF I) involved in pre-mRNA 3'-end processing.</text>
</comment>
<dbReference type="InterPro" id="IPR045348">
    <property type="entry name" value="CPSF4/Yth1"/>
</dbReference>